<evidence type="ECO:0000256" key="7">
    <source>
        <dbReference type="ARBA" id="ARBA00022692"/>
    </source>
</evidence>
<dbReference type="GO" id="GO:0005524">
    <property type="term" value="F:ATP binding"/>
    <property type="evidence" value="ECO:0007669"/>
    <property type="project" value="UniProtKB-KW"/>
</dbReference>
<feature type="transmembrane region" description="Helical" evidence="14">
    <location>
        <begin position="169"/>
        <end position="192"/>
    </location>
</feature>
<keyword evidence="5" id="KW-0597">Phosphoprotein</keyword>
<evidence type="ECO:0000256" key="8">
    <source>
        <dbReference type="ARBA" id="ARBA00022741"/>
    </source>
</evidence>
<evidence type="ECO:0000259" key="15">
    <source>
        <dbReference type="PROSITE" id="PS50109"/>
    </source>
</evidence>
<dbReference type="SMART" id="SM00304">
    <property type="entry name" value="HAMP"/>
    <property type="match status" value="1"/>
</dbReference>
<comment type="subcellular location">
    <subcellularLocation>
        <location evidence="2">Cell membrane</location>
        <topology evidence="2">Multi-pass membrane protein</topology>
    </subcellularLocation>
</comment>
<proteinExistence type="predicted"/>
<keyword evidence="13 14" id="KW-0472">Membrane</keyword>
<organism evidence="17 18">
    <name type="scientific">Gracilibacillus oryzae</name>
    <dbReference type="NCBI Taxonomy" id="1672701"/>
    <lineage>
        <taxon>Bacteria</taxon>
        <taxon>Bacillati</taxon>
        <taxon>Bacillota</taxon>
        <taxon>Bacilli</taxon>
        <taxon>Bacillales</taxon>
        <taxon>Bacillaceae</taxon>
        <taxon>Gracilibacillus</taxon>
    </lineage>
</organism>
<dbReference type="EC" id="2.7.13.3" evidence="3"/>
<dbReference type="AlphaFoldDB" id="A0A7C8GSY4"/>
<gene>
    <name evidence="17" type="ORF">F9U64_14805</name>
</gene>
<dbReference type="InterPro" id="IPR050398">
    <property type="entry name" value="HssS/ArlS-like"/>
</dbReference>
<comment type="catalytic activity">
    <reaction evidence="1">
        <text>ATP + protein L-histidine = ADP + protein N-phospho-L-histidine.</text>
        <dbReference type="EC" id="2.7.13.3"/>
    </reaction>
</comment>
<dbReference type="GO" id="GO:0000155">
    <property type="term" value="F:phosphorelay sensor kinase activity"/>
    <property type="evidence" value="ECO:0007669"/>
    <property type="project" value="InterPro"/>
</dbReference>
<sequence length="470" mass="53259">MFKNNRKIPLQRYWTSRFLLTLIIGLALVAVVSALWIKHTTLENRLQVMEFMAEETARRIANMDEDNLPPAMEMHRFLEGEGRFIDMEGKPSIYITDTDGRIMYDNLREMLENQQIEPSFIENEQEVQRIHNEAGDFYVIKKPIEDGETNVGWVLYVEYKAKLAHVDQAYGQLTIMIVSLLILGWIAIYILAGRLAKPIKEVASAAKQIEEGNYQIELSNQAKEEEVDTLIQSFKEMADKLERLEALRTELLAGVSHELKTPVTSISGLLGAINDGVVEGEEAKEFLEISIKETEKVKKMVEDLLAFNTFAAGGVPVTLDSYLVNELMKESVNLWEKSQMNEPVQIEMSLLQGDQEIDVDPVRFQQILTNLLNNAKQAIDNDGQILVEVVVEKDHIQIDVSDNGTGIEEEDQPFVFERFYRGTNKKYKVGGLGLGLPFSKMIAQVLGGDLLLMNSDKTGTTFRLILPKKK</sequence>
<evidence type="ECO:0000256" key="10">
    <source>
        <dbReference type="ARBA" id="ARBA00022840"/>
    </source>
</evidence>
<evidence type="ECO:0000259" key="16">
    <source>
        <dbReference type="PROSITE" id="PS50885"/>
    </source>
</evidence>
<evidence type="ECO:0000256" key="5">
    <source>
        <dbReference type="ARBA" id="ARBA00022553"/>
    </source>
</evidence>
<keyword evidence="6" id="KW-0808">Transferase</keyword>
<dbReference type="SUPFAM" id="SSF158472">
    <property type="entry name" value="HAMP domain-like"/>
    <property type="match status" value="1"/>
</dbReference>
<comment type="caution">
    <text evidence="17">The sequence shown here is derived from an EMBL/GenBank/DDBJ whole genome shotgun (WGS) entry which is preliminary data.</text>
</comment>
<dbReference type="PANTHER" id="PTHR45528">
    <property type="entry name" value="SENSOR HISTIDINE KINASE CPXA"/>
    <property type="match status" value="1"/>
</dbReference>
<feature type="domain" description="Histidine kinase" evidence="15">
    <location>
        <begin position="254"/>
        <end position="470"/>
    </location>
</feature>
<dbReference type="PANTHER" id="PTHR45528:SF1">
    <property type="entry name" value="SENSOR HISTIDINE KINASE CPXA"/>
    <property type="match status" value="1"/>
</dbReference>
<keyword evidence="11 14" id="KW-1133">Transmembrane helix</keyword>
<dbReference type="Pfam" id="PF02518">
    <property type="entry name" value="HATPase_c"/>
    <property type="match status" value="1"/>
</dbReference>
<evidence type="ECO:0000256" key="11">
    <source>
        <dbReference type="ARBA" id="ARBA00022989"/>
    </source>
</evidence>
<dbReference type="InterPro" id="IPR004358">
    <property type="entry name" value="Sig_transdc_His_kin-like_C"/>
</dbReference>
<dbReference type="CDD" id="cd00075">
    <property type="entry name" value="HATPase"/>
    <property type="match status" value="1"/>
</dbReference>
<dbReference type="InterPro" id="IPR036097">
    <property type="entry name" value="HisK_dim/P_sf"/>
</dbReference>
<dbReference type="Pfam" id="PF00512">
    <property type="entry name" value="HisKA"/>
    <property type="match status" value="1"/>
</dbReference>
<evidence type="ECO:0000256" key="3">
    <source>
        <dbReference type="ARBA" id="ARBA00012438"/>
    </source>
</evidence>
<keyword evidence="9 17" id="KW-0418">Kinase</keyword>
<accession>A0A7C8GSY4</accession>
<dbReference type="Proteomes" id="UP000480246">
    <property type="component" value="Unassembled WGS sequence"/>
</dbReference>
<evidence type="ECO:0000256" key="2">
    <source>
        <dbReference type="ARBA" id="ARBA00004651"/>
    </source>
</evidence>
<dbReference type="RefSeq" id="WP_153405177.1">
    <property type="nucleotide sequence ID" value="NZ_ML762435.1"/>
</dbReference>
<dbReference type="PRINTS" id="PR00344">
    <property type="entry name" value="BCTRLSENSOR"/>
</dbReference>
<keyword evidence="10" id="KW-0067">ATP-binding</keyword>
<dbReference type="InterPro" id="IPR003594">
    <property type="entry name" value="HATPase_dom"/>
</dbReference>
<evidence type="ECO:0000256" key="9">
    <source>
        <dbReference type="ARBA" id="ARBA00022777"/>
    </source>
</evidence>
<dbReference type="OrthoDB" id="9813151at2"/>
<dbReference type="Gene3D" id="6.10.340.10">
    <property type="match status" value="1"/>
</dbReference>
<dbReference type="InterPro" id="IPR003661">
    <property type="entry name" value="HisK_dim/P_dom"/>
</dbReference>
<keyword evidence="4" id="KW-1003">Cell membrane</keyword>
<dbReference type="PROSITE" id="PS50885">
    <property type="entry name" value="HAMP"/>
    <property type="match status" value="1"/>
</dbReference>
<dbReference type="SUPFAM" id="SSF47384">
    <property type="entry name" value="Homodimeric domain of signal transducing histidine kinase"/>
    <property type="match status" value="1"/>
</dbReference>
<evidence type="ECO:0000313" key="18">
    <source>
        <dbReference type="Proteomes" id="UP000480246"/>
    </source>
</evidence>
<evidence type="ECO:0000256" key="4">
    <source>
        <dbReference type="ARBA" id="ARBA00022475"/>
    </source>
</evidence>
<dbReference type="InterPro" id="IPR036890">
    <property type="entry name" value="HATPase_C_sf"/>
</dbReference>
<protein>
    <recommendedName>
        <fullName evidence="3">histidine kinase</fullName>
        <ecNumber evidence="3">2.7.13.3</ecNumber>
    </recommendedName>
</protein>
<dbReference type="InterPro" id="IPR003660">
    <property type="entry name" value="HAMP_dom"/>
</dbReference>
<dbReference type="GO" id="GO:0005886">
    <property type="term" value="C:plasma membrane"/>
    <property type="evidence" value="ECO:0007669"/>
    <property type="project" value="UniProtKB-SubCell"/>
</dbReference>
<dbReference type="CDD" id="cd00082">
    <property type="entry name" value="HisKA"/>
    <property type="match status" value="1"/>
</dbReference>
<evidence type="ECO:0000256" key="13">
    <source>
        <dbReference type="ARBA" id="ARBA00023136"/>
    </source>
</evidence>
<dbReference type="CDD" id="cd06225">
    <property type="entry name" value="HAMP"/>
    <property type="match status" value="1"/>
</dbReference>
<evidence type="ECO:0000256" key="1">
    <source>
        <dbReference type="ARBA" id="ARBA00000085"/>
    </source>
</evidence>
<evidence type="ECO:0000256" key="12">
    <source>
        <dbReference type="ARBA" id="ARBA00023012"/>
    </source>
</evidence>
<dbReference type="Gene3D" id="3.30.565.10">
    <property type="entry name" value="Histidine kinase-like ATPase, C-terminal domain"/>
    <property type="match status" value="1"/>
</dbReference>
<evidence type="ECO:0000256" key="6">
    <source>
        <dbReference type="ARBA" id="ARBA00022679"/>
    </source>
</evidence>
<dbReference type="Gene3D" id="1.10.287.130">
    <property type="match status" value="1"/>
</dbReference>
<dbReference type="SMART" id="SM00387">
    <property type="entry name" value="HATPase_c"/>
    <property type="match status" value="1"/>
</dbReference>
<keyword evidence="8" id="KW-0547">Nucleotide-binding</keyword>
<name>A0A7C8GSY4_9BACI</name>
<dbReference type="InterPro" id="IPR005467">
    <property type="entry name" value="His_kinase_dom"/>
</dbReference>
<dbReference type="EMBL" id="WEID01000073">
    <property type="protein sequence ID" value="KAB8129907.1"/>
    <property type="molecule type" value="Genomic_DNA"/>
</dbReference>
<reference evidence="17 18" key="1">
    <citation type="submission" date="2019-10" db="EMBL/GenBank/DDBJ databases">
        <title>Gracilibacillus sp. nov. isolated from rice seeds.</title>
        <authorList>
            <person name="He S."/>
        </authorList>
    </citation>
    <scope>NUCLEOTIDE SEQUENCE [LARGE SCALE GENOMIC DNA]</scope>
    <source>
        <strain evidence="17 18">TD8</strain>
    </source>
</reference>
<dbReference type="SMART" id="SM00388">
    <property type="entry name" value="HisKA"/>
    <property type="match status" value="1"/>
</dbReference>
<feature type="domain" description="HAMP" evidence="16">
    <location>
        <begin position="193"/>
        <end position="246"/>
    </location>
</feature>
<keyword evidence="7 14" id="KW-0812">Transmembrane</keyword>
<evidence type="ECO:0000313" key="17">
    <source>
        <dbReference type="EMBL" id="KAB8129907.1"/>
    </source>
</evidence>
<dbReference type="Pfam" id="PF00672">
    <property type="entry name" value="HAMP"/>
    <property type="match status" value="1"/>
</dbReference>
<evidence type="ECO:0000256" key="14">
    <source>
        <dbReference type="SAM" id="Phobius"/>
    </source>
</evidence>
<dbReference type="PROSITE" id="PS50109">
    <property type="entry name" value="HIS_KIN"/>
    <property type="match status" value="1"/>
</dbReference>
<keyword evidence="12" id="KW-0902">Two-component regulatory system</keyword>
<dbReference type="SUPFAM" id="SSF55874">
    <property type="entry name" value="ATPase domain of HSP90 chaperone/DNA topoisomerase II/histidine kinase"/>
    <property type="match status" value="1"/>
</dbReference>
<keyword evidence="18" id="KW-1185">Reference proteome</keyword>